<evidence type="ECO:0000259" key="13">
    <source>
        <dbReference type="Pfam" id="PF01902"/>
    </source>
</evidence>
<evidence type="ECO:0000313" key="14">
    <source>
        <dbReference type="Proteomes" id="UP000192223"/>
    </source>
</evidence>
<dbReference type="FunFam" id="3.30.1330.40:FF:000010">
    <property type="entry name" value="Diphthine--ammonia ligase"/>
    <property type="match status" value="1"/>
</dbReference>
<dbReference type="InterPro" id="IPR035959">
    <property type="entry name" value="RutC-like_sf"/>
</dbReference>
<dbReference type="FunFam" id="3.40.50.620:FF:000069">
    <property type="entry name" value="diphthine--ammonia ligase"/>
    <property type="match status" value="1"/>
</dbReference>
<evidence type="ECO:0000256" key="8">
    <source>
        <dbReference type="ARBA" id="ARBA00029814"/>
    </source>
</evidence>
<reference evidence="15" key="1">
    <citation type="submission" date="2025-08" db="UniProtKB">
        <authorList>
            <consortium name="RefSeq"/>
        </authorList>
    </citation>
    <scope>IDENTIFICATION</scope>
    <source>
        <tissue evidence="15">Entire body</tissue>
    </source>
</reference>
<comment type="similarity">
    <text evidence="2">Belongs to the Diphthine--ammonia ligase family.</text>
</comment>
<dbReference type="STRING" id="224129.A0A1W4WQF6"/>
<dbReference type="Gene3D" id="3.90.1490.10">
    <property type="entry name" value="putative n-type atp pyrophosphatase, domain 2"/>
    <property type="match status" value="1"/>
</dbReference>
<evidence type="ECO:0000256" key="2">
    <source>
        <dbReference type="ARBA" id="ARBA00008496"/>
    </source>
</evidence>
<dbReference type="InterPro" id="IPR014729">
    <property type="entry name" value="Rossmann-like_a/b/a_fold"/>
</dbReference>
<dbReference type="UniPathway" id="UPA00559"/>
<dbReference type="SUPFAM" id="SSF52402">
    <property type="entry name" value="Adenine nucleotide alpha hydrolases-like"/>
    <property type="match status" value="1"/>
</dbReference>
<keyword evidence="7" id="KW-0067">ATP-binding</keyword>
<dbReference type="PANTHER" id="PTHR12196">
    <property type="entry name" value="DOMAIN OF UNKNOWN FUNCTION 71 DUF71 -CONTAINING PROTEIN"/>
    <property type="match status" value="1"/>
</dbReference>
<dbReference type="InterPro" id="IPR006175">
    <property type="entry name" value="YjgF/YER057c/UK114"/>
</dbReference>
<evidence type="ECO:0000256" key="1">
    <source>
        <dbReference type="ARBA" id="ARBA00005156"/>
    </source>
</evidence>
<evidence type="ECO:0000256" key="7">
    <source>
        <dbReference type="ARBA" id="ARBA00022840"/>
    </source>
</evidence>
<dbReference type="RefSeq" id="XP_018322343.1">
    <property type="nucleotide sequence ID" value="XM_018466841.2"/>
</dbReference>
<dbReference type="EC" id="6.3.1.14" evidence="3"/>
<keyword evidence="5 15" id="KW-0436">Ligase</keyword>
<name>A0A1W4WQF6_AGRPL</name>
<evidence type="ECO:0000313" key="15">
    <source>
        <dbReference type="RefSeq" id="XP_018322343.1"/>
    </source>
</evidence>
<dbReference type="InParanoid" id="A0A1W4WQF6"/>
<comment type="catalytic activity">
    <reaction evidence="12">
        <text>diphthine-[translation elongation factor 2] + NH4(+) + ATP = diphthamide-[translation elongation factor 2] + AMP + diphosphate + H(+)</text>
        <dbReference type="Rhea" id="RHEA:19753"/>
        <dbReference type="Rhea" id="RHEA-COMP:10172"/>
        <dbReference type="Rhea" id="RHEA-COMP:10174"/>
        <dbReference type="ChEBI" id="CHEBI:15378"/>
        <dbReference type="ChEBI" id="CHEBI:16692"/>
        <dbReference type="ChEBI" id="CHEBI:28938"/>
        <dbReference type="ChEBI" id="CHEBI:30616"/>
        <dbReference type="ChEBI" id="CHEBI:33019"/>
        <dbReference type="ChEBI" id="CHEBI:82696"/>
        <dbReference type="ChEBI" id="CHEBI:456215"/>
        <dbReference type="EC" id="6.3.1.14"/>
    </reaction>
</comment>
<dbReference type="Pfam" id="PF01902">
    <property type="entry name" value="Diphthami_syn_2"/>
    <property type="match status" value="1"/>
</dbReference>
<proteinExistence type="inferred from homology"/>
<keyword evidence="14" id="KW-1185">Reference proteome</keyword>
<dbReference type="SUPFAM" id="SSF55298">
    <property type="entry name" value="YjgF-like"/>
    <property type="match status" value="2"/>
</dbReference>
<evidence type="ECO:0000256" key="11">
    <source>
        <dbReference type="ARBA" id="ARBA00032849"/>
    </source>
</evidence>
<gene>
    <name evidence="15" type="primary">LOC108735055</name>
</gene>
<evidence type="ECO:0000256" key="10">
    <source>
        <dbReference type="ARBA" id="ARBA00031552"/>
    </source>
</evidence>
<protein>
    <recommendedName>
        <fullName evidence="4">Diphthine--ammonia ligase</fullName>
        <ecNumber evidence="3">6.3.1.14</ecNumber>
    </recommendedName>
    <alternativeName>
        <fullName evidence="9">ATP-binding domain-containing protein 4</fullName>
    </alternativeName>
    <alternativeName>
        <fullName evidence="8">Diphthamide synthase</fullName>
    </alternativeName>
    <alternativeName>
        <fullName evidence="10">Diphthamide synthetase</fullName>
    </alternativeName>
    <alternativeName>
        <fullName evidence="11">Protein DPH6 homolog</fullName>
    </alternativeName>
</protein>
<dbReference type="PANTHER" id="PTHR12196:SF2">
    <property type="entry name" value="DIPHTHINE--AMMONIA LIGASE"/>
    <property type="match status" value="1"/>
</dbReference>
<sequence length="681" mass="76527">MRVAALISGGKDSCFNMLQCIGAGHEIVALANLCPKKKTEMDSYMFQSVGFEAIELMAKAMELPLFRIETECKSTAREIDYEYTSNDEVEDMFKLLEKVKKEVVINAVSVGAILSDYQRIRVENVCSRLGLVPLAFLWQRNQSELLTEMIKCEIDAIIIKVAALGLEPSRHLARPLRLVEPHLQAMNEKYGLNVCGEGGEYETLVLDCPLFSSRIIIDESEIVMHSNDPVAPVGYLRLKKLRLETKLPVLDLKERLKGIPVKDSDGYITDYGEEAVELVINDSQQNEIAVKEQDNVDCNERYYAPISNYSSVKSVDGFIWINNLTGNSNEPAEALSEALEKLKSCLEEVKMGLNDICSVTMYISDMGLFADLNKVYLNKLNFINPPCRACVQVPFSTPSMIILDAVAWKVPDTSSGENPAQRRTMHVQSVSHWAPANIGPYSQAVRIGDVTYVAGQIGLVPGSMQLVKGGLKAQCKLSLRHVHRILRAVDASLTLRDVVQGVCYVTDLKHVETARSFWEEKTENAIVDYVVVPVLPRNALIEWHVWAHKHNNRFDYEETGKCVDSWSISIFRRWTIESNIAAIICKVHTNNHNEVVGPSEDILLEALQYTVQKLQQNHESETEPVFVLKIFYSVRKRVAIDKLIESLNEMKNSFPLAYTVVPVTDLCSESTYLSISGIRNL</sequence>
<dbReference type="InterPro" id="IPR002761">
    <property type="entry name" value="Diphthami_syn_dom"/>
</dbReference>
<dbReference type="KEGG" id="apln:108735055"/>
<organism evidence="14 15">
    <name type="scientific">Agrilus planipennis</name>
    <name type="common">Emerald ash borer</name>
    <name type="synonym">Agrilus marcopoli</name>
    <dbReference type="NCBI Taxonomy" id="224129"/>
    <lineage>
        <taxon>Eukaryota</taxon>
        <taxon>Metazoa</taxon>
        <taxon>Ecdysozoa</taxon>
        <taxon>Arthropoda</taxon>
        <taxon>Hexapoda</taxon>
        <taxon>Insecta</taxon>
        <taxon>Pterygota</taxon>
        <taxon>Neoptera</taxon>
        <taxon>Endopterygota</taxon>
        <taxon>Coleoptera</taxon>
        <taxon>Polyphaga</taxon>
        <taxon>Elateriformia</taxon>
        <taxon>Buprestoidea</taxon>
        <taxon>Buprestidae</taxon>
        <taxon>Agrilinae</taxon>
        <taxon>Agrilus</taxon>
    </lineage>
</organism>
<keyword evidence="6" id="KW-0547">Nucleotide-binding</keyword>
<dbReference type="FunCoup" id="A0A1W4WQF6">
    <property type="interactions" value="134"/>
</dbReference>
<evidence type="ECO:0000256" key="9">
    <source>
        <dbReference type="ARBA" id="ARBA00031202"/>
    </source>
</evidence>
<dbReference type="NCBIfam" id="TIGR00290">
    <property type="entry name" value="MJ0570_dom"/>
    <property type="match status" value="1"/>
</dbReference>
<dbReference type="Proteomes" id="UP000192223">
    <property type="component" value="Unplaced"/>
</dbReference>
<dbReference type="CDD" id="cd06156">
    <property type="entry name" value="eu_AANH_C_2"/>
    <property type="match status" value="1"/>
</dbReference>
<comment type="pathway">
    <text evidence="1">Protein modification; peptidyl-diphthamide biosynthesis.</text>
</comment>
<dbReference type="InterPro" id="IPR030662">
    <property type="entry name" value="DPH6/MJ0570"/>
</dbReference>
<dbReference type="FunFam" id="3.90.1490.10:FF:000001">
    <property type="entry name" value="Diphthine--ammonia ligase"/>
    <property type="match status" value="1"/>
</dbReference>
<evidence type="ECO:0000256" key="6">
    <source>
        <dbReference type="ARBA" id="ARBA00022741"/>
    </source>
</evidence>
<evidence type="ECO:0000256" key="3">
    <source>
        <dbReference type="ARBA" id="ARBA00012089"/>
    </source>
</evidence>
<dbReference type="GO" id="GO:0005524">
    <property type="term" value="F:ATP binding"/>
    <property type="evidence" value="ECO:0007669"/>
    <property type="project" value="UniProtKB-KW"/>
</dbReference>
<accession>A0A1W4WQF6</accession>
<dbReference type="GeneID" id="108735055"/>
<dbReference type="OrthoDB" id="686384at2759"/>
<dbReference type="Pfam" id="PF01042">
    <property type="entry name" value="Ribonuc_L-PSP"/>
    <property type="match status" value="2"/>
</dbReference>
<feature type="domain" description="Diphthamide synthase" evidence="13">
    <location>
        <begin position="1"/>
        <end position="227"/>
    </location>
</feature>
<evidence type="ECO:0000256" key="12">
    <source>
        <dbReference type="ARBA" id="ARBA00048108"/>
    </source>
</evidence>
<dbReference type="Gene3D" id="3.30.1330.40">
    <property type="entry name" value="RutC-like"/>
    <property type="match status" value="2"/>
</dbReference>
<evidence type="ECO:0000256" key="4">
    <source>
        <dbReference type="ARBA" id="ARBA00018426"/>
    </source>
</evidence>
<dbReference type="GO" id="GO:0017183">
    <property type="term" value="P:protein histidyl modification to diphthamide"/>
    <property type="evidence" value="ECO:0007669"/>
    <property type="project" value="UniProtKB-UniPathway"/>
</dbReference>
<dbReference type="CDD" id="cd01994">
    <property type="entry name" value="AANH_PF0828-like"/>
    <property type="match status" value="1"/>
</dbReference>
<dbReference type="Gene3D" id="3.40.50.620">
    <property type="entry name" value="HUPs"/>
    <property type="match status" value="1"/>
</dbReference>
<evidence type="ECO:0000256" key="5">
    <source>
        <dbReference type="ARBA" id="ARBA00022598"/>
    </source>
</evidence>
<dbReference type="AlphaFoldDB" id="A0A1W4WQF6"/>
<dbReference type="GO" id="GO:0017178">
    <property type="term" value="F:diphthine-ammonia ligase activity"/>
    <property type="evidence" value="ECO:0007669"/>
    <property type="project" value="UniProtKB-EC"/>
</dbReference>